<proteinExistence type="predicted"/>
<reference evidence="1 2" key="1">
    <citation type="submission" date="2023-08" db="EMBL/GenBank/DDBJ databases">
        <title>Implementing the SeqCode for naming new Mesorhizobium species isolated from Vachellia karroo root nodules.</title>
        <authorList>
            <person name="Van Lill M."/>
        </authorList>
    </citation>
    <scope>NUCLEOTIDE SEQUENCE [LARGE SCALE GENOMIC DNA]</scope>
    <source>
        <strain evidence="1 2">VK3E</strain>
    </source>
</reference>
<name>A0ABU4WX38_9HYPH</name>
<comment type="caution">
    <text evidence="1">The sequence shown here is derived from an EMBL/GenBank/DDBJ whole genome shotgun (WGS) entry which is preliminary data.</text>
</comment>
<dbReference type="RefSeq" id="WP_320214200.1">
    <property type="nucleotide sequence ID" value="NZ_JAVIIS010000013.1"/>
</dbReference>
<evidence type="ECO:0000313" key="2">
    <source>
        <dbReference type="Proteomes" id="UP001272097"/>
    </source>
</evidence>
<protein>
    <recommendedName>
        <fullName evidence="3">DNA-binding protein</fullName>
    </recommendedName>
</protein>
<dbReference type="Proteomes" id="UP001272097">
    <property type="component" value="Unassembled WGS sequence"/>
</dbReference>
<dbReference type="EMBL" id="JAVIIS010000013">
    <property type="protein sequence ID" value="MDX8440283.1"/>
    <property type="molecule type" value="Genomic_DNA"/>
</dbReference>
<gene>
    <name evidence="1" type="ORF">RFM51_11835</name>
</gene>
<keyword evidence="2" id="KW-1185">Reference proteome</keyword>
<evidence type="ECO:0008006" key="3">
    <source>
        <dbReference type="Google" id="ProtNLM"/>
    </source>
</evidence>
<evidence type="ECO:0000313" key="1">
    <source>
        <dbReference type="EMBL" id="MDX8440283.1"/>
    </source>
</evidence>
<accession>A0ABU4WX38</accession>
<sequence length="167" mass="18956">MSDKHLTIKEVADLLGMLERNVLPMAEHGVLPHPIMIDGEPHFPEEPILRLRDEEEDAVPSAGVYLSTGKDFSYFKVVKASYIVMHKNWPFAAFTLWDGSLHIRPWLTHVVDDLPDHHECILLSCEDQNVLEVLLEDLPKPSSIVWGYSWVGQYDLESTATSPDVSH</sequence>
<organism evidence="1 2">
    <name type="scientific">Mesorhizobium australafricanum</name>
    <dbReference type="NCBI Taxonomy" id="3072311"/>
    <lineage>
        <taxon>Bacteria</taxon>
        <taxon>Pseudomonadati</taxon>
        <taxon>Pseudomonadota</taxon>
        <taxon>Alphaproteobacteria</taxon>
        <taxon>Hyphomicrobiales</taxon>
        <taxon>Phyllobacteriaceae</taxon>
        <taxon>Mesorhizobium</taxon>
    </lineage>
</organism>